<dbReference type="KEGG" id="chyd:H4K34_02620"/>
<evidence type="ECO:0000259" key="1">
    <source>
        <dbReference type="Pfam" id="PF00535"/>
    </source>
</evidence>
<dbReference type="SUPFAM" id="SSF53448">
    <property type="entry name" value="Nucleotide-diphospho-sugar transferases"/>
    <property type="match status" value="1"/>
</dbReference>
<evidence type="ECO:0000313" key="3">
    <source>
        <dbReference type="Proteomes" id="UP000516305"/>
    </source>
</evidence>
<proteinExistence type="predicted"/>
<reference evidence="2 3" key="1">
    <citation type="submission" date="2020-08" db="EMBL/GenBank/DDBJ databases">
        <title>Croceimicrobium hydrocarbonivorans gen. nov., sp. nov., a novel marine bacterium isolated from a bacterial consortium that degrades polyethylene terephthalate.</title>
        <authorList>
            <person name="Liu R."/>
        </authorList>
    </citation>
    <scope>NUCLEOTIDE SEQUENCE [LARGE SCALE GENOMIC DNA]</scope>
    <source>
        <strain evidence="2 3">A20-9</strain>
    </source>
</reference>
<protein>
    <submittedName>
        <fullName evidence="2">Glycosyltransferase family 2 protein</fullName>
    </submittedName>
</protein>
<dbReference type="PANTHER" id="PTHR43685:SF11">
    <property type="entry name" value="GLYCOSYLTRANSFERASE TAGX-RELATED"/>
    <property type="match status" value="1"/>
</dbReference>
<keyword evidence="3" id="KW-1185">Reference proteome</keyword>
<dbReference type="Pfam" id="PF00535">
    <property type="entry name" value="Glycos_transf_2"/>
    <property type="match status" value="1"/>
</dbReference>
<dbReference type="Gene3D" id="3.90.550.10">
    <property type="entry name" value="Spore Coat Polysaccharide Biosynthesis Protein SpsA, Chain A"/>
    <property type="match status" value="1"/>
</dbReference>
<dbReference type="InterPro" id="IPR029044">
    <property type="entry name" value="Nucleotide-diphossugar_trans"/>
</dbReference>
<evidence type="ECO:0000313" key="2">
    <source>
        <dbReference type="EMBL" id="QNR24756.1"/>
    </source>
</evidence>
<name>A0A7H0VGA8_9FLAO</name>
<feature type="domain" description="Glycosyltransferase 2-like" evidence="1">
    <location>
        <begin position="8"/>
        <end position="111"/>
    </location>
</feature>
<dbReference type="PANTHER" id="PTHR43685">
    <property type="entry name" value="GLYCOSYLTRANSFERASE"/>
    <property type="match status" value="1"/>
</dbReference>
<dbReference type="InterPro" id="IPR050834">
    <property type="entry name" value="Glycosyltransf_2"/>
</dbReference>
<organism evidence="2 3">
    <name type="scientific">Croceimicrobium hydrocarbonivorans</name>
    <dbReference type="NCBI Taxonomy" id="2761580"/>
    <lineage>
        <taxon>Bacteria</taxon>
        <taxon>Pseudomonadati</taxon>
        <taxon>Bacteroidota</taxon>
        <taxon>Flavobacteriia</taxon>
        <taxon>Flavobacteriales</taxon>
        <taxon>Owenweeksiaceae</taxon>
        <taxon>Croceimicrobium</taxon>
    </lineage>
</organism>
<dbReference type="Proteomes" id="UP000516305">
    <property type="component" value="Chromosome"/>
</dbReference>
<dbReference type="GO" id="GO:0016740">
    <property type="term" value="F:transferase activity"/>
    <property type="evidence" value="ECO:0007669"/>
    <property type="project" value="UniProtKB-KW"/>
</dbReference>
<keyword evidence="2" id="KW-0808">Transferase</keyword>
<dbReference type="InterPro" id="IPR001173">
    <property type="entry name" value="Glyco_trans_2-like"/>
</dbReference>
<sequence length="304" mass="36031">MKDRPYFTIFTPCYNSERFIQRVYDSLSEQEFQDFEWLLVEDCSTDNTLEILNGFQQKANLKVTIIKNESNKFISENFNIALKHAHGKFFIPLGHDDRFYDEKGLQLIWEECERIIDNDKVAGVWTKCMTQSGKLVGKNAPADYEIANFFEVFEKYVWQVEWFPCYKTDILKDYPFYTDQLRYYPEGLVWGRIAKKYDLLFSSKVTRTYFVNENANALTKRSRTQVAQAVVEQQKVWINDFFKEARFSIKFRMRILLSYILHSIILNSNYNKVVAGIKPLLYKVATLILYPLIMIAYRLKLVKA</sequence>
<dbReference type="AlphaFoldDB" id="A0A7H0VGA8"/>
<gene>
    <name evidence="2" type="ORF">H4K34_02620</name>
</gene>
<dbReference type="CDD" id="cd00761">
    <property type="entry name" value="Glyco_tranf_GTA_type"/>
    <property type="match status" value="1"/>
</dbReference>
<accession>A0A7H0VGA8</accession>
<dbReference type="EMBL" id="CP060139">
    <property type="protein sequence ID" value="QNR24756.1"/>
    <property type="molecule type" value="Genomic_DNA"/>
</dbReference>
<dbReference type="RefSeq" id="WP_210759282.1">
    <property type="nucleotide sequence ID" value="NZ_CP060139.1"/>
</dbReference>